<feature type="active site" description="Nucleophile" evidence="2">
    <location>
        <position position="38"/>
    </location>
</feature>
<evidence type="ECO:0000313" key="5">
    <source>
        <dbReference type="Proteomes" id="UP000275076"/>
    </source>
</evidence>
<sequence length="302" mass="34104">MKIDGVFAGGGVKAFSFIGALDAIERKGYDFERTAGTSAGALMAALIQAGYTSEELRSIFMPLSGNDILDETWVTERLPWLSWISVYWRLGLYKGDKLEKWIHNLLANKKIYTFRDIPKGSLKIIASDLTAGRLLILPDDLPKYGVDPDRFPVALAVKMSCTLPYIFQPVKWRTVNKKLNLIVDGGILSNFPLWLFKDAATGMCRRPVIGFQLSPSLQDNPPTKIKNAVKLYQSLFDTMRRAHDLRYISKNEAKNIVFLPVDKIKSTQFDLDVQQKEELIEIGHVETEKFLKTSFGVGQPRK</sequence>
<dbReference type="RefSeq" id="WP_125559703.1">
    <property type="nucleotide sequence ID" value="NZ_RBVX01000030.1"/>
</dbReference>
<keyword evidence="2" id="KW-0378">Hydrolase</keyword>
<comment type="caution">
    <text evidence="4">The sequence shown here is derived from an EMBL/GenBank/DDBJ whole genome shotgun (WGS) entry which is preliminary data.</text>
</comment>
<feature type="short sequence motif" description="GXSXG" evidence="2">
    <location>
        <begin position="36"/>
        <end position="40"/>
    </location>
</feature>
<dbReference type="PANTHER" id="PTHR46394:SF1">
    <property type="entry name" value="PNPLA DOMAIN-CONTAINING PROTEIN"/>
    <property type="match status" value="1"/>
</dbReference>
<evidence type="ECO:0000256" key="2">
    <source>
        <dbReference type="PROSITE-ProRule" id="PRU01161"/>
    </source>
</evidence>
<evidence type="ECO:0000256" key="1">
    <source>
        <dbReference type="ARBA" id="ARBA00023098"/>
    </source>
</evidence>
<keyword evidence="2" id="KW-0442">Lipid degradation</keyword>
<dbReference type="AlphaFoldDB" id="A0A3R9P5V3"/>
<dbReference type="OrthoDB" id="9770965at2"/>
<dbReference type="Proteomes" id="UP000275076">
    <property type="component" value="Unassembled WGS sequence"/>
</dbReference>
<dbReference type="InterPro" id="IPR002641">
    <property type="entry name" value="PNPLA_dom"/>
</dbReference>
<name>A0A3R9P5V3_9BACI</name>
<dbReference type="Pfam" id="PF01734">
    <property type="entry name" value="Patatin"/>
    <property type="match status" value="1"/>
</dbReference>
<dbReference type="Gene3D" id="3.40.1090.10">
    <property type="entry name" value="Cytosolic phospholipase A2 catalytic domain"/>
    <property type="match status" value="2"/>
</dbReference>
<evidence type="ECO:0000259" key="3">
    <source>
        <dbReference type="PROSITE" id="PS51635"/>
    </source>
</evidence>
<dbReference type="PROSITE" id="PS51635">
    <property type="entry name" value="PNPLA"/>
    <property type="match status" value="1"/>
</dbReference>
<protein>
    <recommendedName>
        <fullName evidence="3">PNPLA domain-containing protein</fullName>
    </recommendedName>
</protein>
<comment type="caution">
    <text evidence="2">Lacks conserved residue(s) required for the propagation of feature annotation.</text>
</comment>
<gene>
    <name evidence="4" type="ORF">D7Z54_23650</name>
</gene>
<dbReference type="InterPro" id="IPR052580">
    <property type="entry name" value="Lipid_Hydrolase"/>
</dbReference>
<organism evidence="4 5">
    <name type="scientific">Salibacterium salarium</name>
    <dbReference type="NCBI Taxonomy" id="284579"/>
    <lineage>
        <taxon>Bacteria</taxon>
        <taxon>Bacillati</taxon>
        <taxon>Bacillota</taxon>
        <taxon>Bacilli</taxon>
        <taxon>Bacillales</taxon>
        <taxon>Bacillaceae</taxon>
    </lineage>
</organism>
<dbReference type="GO" id="GO:0016042">
    <property type="term" value="P:lipid catabolic process"/>
    <property type="evidence" value="ECO:0007669"/>
    <property type="project" value="UniProtKB-UniRule"/>
</dbReference>
<reference evidence="4 5" key="1">
    <citation type="submission" date="2018-10" db="EMBL/GenBank/DDBJ databases">
        <title>Draft genome sequence of Bacillus salarius IM0101, isolated from a hypersaline soil in Inner Mongolia, China.</title>
        <authorList>
            <person name="Yamprayoonswat W."/>
            <person name="Boonvisut S."/>
            <person name="Jumpathong W."/>
            <person name="Sittihan S."/>
            <person name="Ruangsuj P."/>
            <person name="Wanthongcharoen S."/>
            <person name="Thongpramul N."/>
            <person name="Pimmason S."/>
            <person name="Yu B."/>
            <person name="Yasawong M."/>
        </authorList>
    </citation>
    <scope>NUCLEOTIDE SEQUENCE [LARGE SCALE GENOMIC DNA]</scope>
    <source>
        <strain evidence="4 5">IM0101</strain>
    </source>
</reference>
<feature type="domain" description="PNPLA" evidence="3">
    <location>
        <begin position="5"/>
        <end position="197"/>
    </location>
</feature>
<dbReference type="PANTHER" id="PTHR46394">
    <property type="entry name" value="ANNEXIN"/>
    <property type="match status" value="1"/>
</dbReference>
<feature type="active site" description="Proton acceptor" evidence="2">
    <location>
        <position position="184"/>
    </location>
</feature>
<proteinExistence type="predicted"/>
<evidence type="ECO:0000313" key="4">
    <source>
        <dbReference type="EMBL" id="RSL30960.1"/>
    </source>
</evidence>
<accession>A0A3R9P5V3</accession>
<dbReference type="EMBL" id="RBVX01000030">
    <property type="protein sequence ID" value="RSL30960.1"/>
    <property type="molecule type" value="Genomic_DNA"/>
</dbReference>
<dbReference type="InterPro" id="IPR016035">
    <property type="entry name" value="Acyl_Trfase/lysoPLipase"/>
</dbReference>
<dbReference type="CDD" id="cd07207">
    <property type="entry name" value="Pat_ExoU_VipD_like"/>
    <property type="match status" value="1"/>
</dbReference>
<keyword evidence="5" id="KW-1185">Reference proteome</keyword>
<feature type="short sequence motif" description="DGA/G" evidence="2">
    <location>
        <begin position="184"/>
        <end position="186"/>
    </location>
</feature>
<dbReference type="SUPFAM" id="SSF52151">
    <property type="entry name" value="FabD/lysophospholipase-like"/>
    <property type="match status" value="1"/>
</dbReference>
<keyword evidence="1 2" id="KW-0443">Lipid metabolism</keyword>
<dbReference type="GO" id="GO:0016787">
    <property type="term" value="F:hydrolase activity"/>
    <property type="evidence" value="ECO:0007669"/>
    <property type="project" value="UniProtKB-UniRule"/>
</dbReference>